<dbReference type="SUPFAM" id="SSF53098">
    <property type="entry name" value="Ribonuclease H-like"/>
    <property type="match status" value="1"/>
</dbReference>
<feature type="domain" description="RNase H type-1" evidence="1">
    <location>
        <begin position="32"/>
        <end position="144"/>
    </location>
</feature>
<evidence type="ECO:0000259" key="1">
    <source>
        <dbReference type="Pfam" id="PF13456"/>
    </source>
</evidence>
<reference evidence="2 3" key="1">
    <citation type="journal article" date="2014" name="Am. J. Bot.">
        <title>Genome assembly and annotation for red clover (Trifolium pratense; Fabaceae).</title>
        <authorList>
            <person name="Istvanek J."/>
            <person name="Jaros M."/>
            <person name="Krenek A."/>
            <person name="Repkova J."/>
        </authorList>
    </citation>
    <scope>NUCLEOTIDE SEQUENCE [LARGE SCALE GENOMIC DNA]</scope>
    <source>
        <strain evidence="3">cv. Tatra</strain>
        <tissue evidence="2">Young leaves</tissue>
    </source>
</reference>
<dbReference type="AlphaFoldDB" id="A0A2K3NCK0"/>
<dbReference type="Proteomes" id="UP000236291">
    <property type="component" value="Unassembled WGS sequence"/>
</dbReference>
<dbReference type="CDD" id="cd06222">
    <property type="entry name" value="RNase_H_like"/>
    <property type="match status" value="1"/>
</dbReference>
<dbReference type="ExpressionAtlas" id="A0A2K3NCK0">
    <property type="expression patterns" value="baseline"/>
</dbReference>
<name>A0A2K3NCK0_TRIPR</name>
<comment type="caution">
    <text evidence="2">The sequence shown here is derived from an EMBL/GenBank/DDBJ whole genome shotgun (WGS) entry which is preliminary data.</text>
</comment>
<dbReference type="InterPro" id="IPR036397">
    <property type="entry name" value="RNaseH_sf"/>
</dbReference>
<proteinExistence type="predicted"/>
<dbReference type="PANTHER" id="PTHR47723">
    <property type="entry name" value="OS05G0353850 PROTEIN"/>
    <property type="match status" value="1"/>
</dbReference>
<dbReference type="GO" id="GO:0003676">
    <property type="term" value="F:nucleic acid binding"/>
    <property type="evidence" value="ECO:0007669"/>
    <property type="project" value="InterPro"/>
</dbReference>
<sequence>MVLHTMERTEATIKWKPPIEGWVKLNTDDAYKEGSAAGRGGVIRDSNSVWRGGFAKNLGICSAYVAELWGVFEELRYARRLGFTIIDLEVDSSLVNQVLRKSGYGRPLGGALVMCIWSMLELDWEVVINHAYREANKCADVLANVGCTIDATMVYYETCPKECHNVMLADVLGIATPRFITV</sequence>
<dbReference type="Pfam" id="PF13456">
    <property type="entry name" value="RVT_3"/>
    <property type="match status" value="1"/>
</dbReference>
<reference evidence="2 3" key="2">
    <citation type="journal article" date="2017" name="Front. Plant Sci.">
        <title>Gene Classification and Mining of Molecular Markers Useful in Red Clover (Trifolium pratense) Breeding.</title>
        <authorList>
            <person name="Istvanek J."/>
            <person name="Dluhosova J."/>
            <person name="Dluhos P."/>
            <person name="Patkova L."/>
            <person name="Nedelnik J."/>
            <person name="Repkova J."/>
        </authorList>
    </citation>
    <scope>NUCLEOTIDE SEQUENCE [LARGE SCALE GENOMIC DNA]</scope>
    <source>
        <strain evidence="3">cv. Tatra</strain>
        <tissue evidence="2">Young leaves</tissue>
    </source>
</reference>
<dbReference type="STRING" id="57577.A0A2K3NCK0"/>
<accession>A0A2K3NCK0</accession>
<evidence type="ECO:0000313" key="2">
    <source>
        <dbReference type="EMBL" id="PNY00778.1"/>
    </source>
</evidence>
<dbReference type="InterPro" id="IPR044730">
    <property type="entry name" value="RNase_H-like_dom_plant"/>
</dbReference>
<dbReference type="InterPro" id="IPR012337">
    <property type="entry name" value="RNaseH-like_sf"/>
</dbReference>
<dbReference type="Gene3D" id="3.30.420.10">
    <property type="entry name" value="Ribonuclease H-like superfamily/Ribonuclease H"/>
    <property type="match status" value="1"/>
</dbReference>
<dbReference type="InterPro" id="IPR002156">
    <property type="entry name" value="RNaseH_domain"/>
</dbReference>
<dbReference type="EMBL" id="ASHM01019328">
    <property type="protein sequence ID" value="PNY00778.1"/>
    <property type="molecule type" value="Genomic_DNA"/>
</dbReference>
<organism evidence="2 3">
    <name type="scientific">Trifolium pratense</name>
    <name type="common">Red clover</name>
    <dbReference type="NCBI Taxonomy" id="57577"/>
    <lineage>
        <taxon>Eukaryota</taxon>
        <taxon>Viridiplantae</taxon>
        <taxon>Streptophyta</taxon>
        <taxon>Embryophyta</taxon>
        <taxon>Tracheophyta</taxon>
        <taxon>Spermatophyta</taxon>
        <taxon>Magnoliopsida</taxon>
        <taxon>eudicotyledons</taxon>
        <taxon>Gunneridae</taxon>
        <taxon>Pentapetalae</taxon>
        <taxon>rosids</taxon>
        <taxon>fabids</taxon>
        <taxon>Fabales</taxon>
        <taxon>Fabaceae</taxon>
        <taxon>Papilionoideae</taxon>
        <taxon>50 kb inversion clade</taxon>
        <taxon>NPAAA clade</taxon>
        <taxon>Hologalegina</taxon>
        <taxon>IRL clade</taxon>
        <taxon>Trifolieae</taxon>
        <taxon>Trifolium</taxon>
    </lineage>
</organism>
<dbReference type="GO" id="GO:0004523">
    <property type="term" value="F:RNA-DNA hybrid ribonuclease activity"/>
    <property type="evidence" value="ECO:0007669"/>
    <property type="project" value="InterPro"/>
</dbReference>
<protein>
    <submittedName>
        <fullName evidence="2">Ribonuclease H</fullName>
    </submittedName>
</protein>
<dbReference type="PANTHER" id="PTHR47723:SF13">
    <property type="entry name" value="PUTATIVE-RELATED"/>
    <property type="match status" value="1"/>
</dbReference>
<evidence type="ECO:0000313" key="3">
    <source>
        <dbReference type="Proteomes" id="UP000236291"/>
    </source>
</evidence>
<gene>
    <name evidence="2" type="ORF">L195_g024065</name>
</gene>
<dbReference type="InterPro" id="IPR053151">
    <property type="entry name" value="RNase_H-like"/>
</dbReference>